<evidence type="ECO:0000313" key="2">
    <source>
        <dbReference type="EMBL" id="MDC0668769.1"/>
    </source>
</evidence>
<reference evidence="2 3" key="1">
    <citation type="submission" date="2022-11" db="EMBL/GenBank/DDBJ databases">
        <title>Minimal conservation of predation-associated metabolite biosynthetic gene clusters underscores biosynthetic potential of Myxococcota including descriptions for ten novel species: Archangium lansinium sp. nov., Myxococcus landrumus sp. nov., Nannocystis bai.</title>
        <authorList>
            <person name="Ahearne A."/>
            <person name="Stevens C."/>
            <person name="Dowd S."/>
        </authorList>
    </citation>
    <scope>NUCLEOTIDE SEQUENCE [LARGE SCALE GENOMIC DNA]</scope>
    <source>
        <strain evidence="2 3">NCELM</strain>
    </source>
</reference>
<proteinExistence type="predicted"/>
<protein>
    <submittedName>
        <fullName evidence="2">Uncharacterized protein</fullName>
    </submittedName>
</protein>
<evidence type="ECO:0000313" key="3">
    <source>
        <dbReference type="Proteomes" id="UP001217838"/>
    </source>
</evidence>
<dbReference type="Proteomes" id="UP001217838">
    <property type="component" value="Unassembled WGS sequence"/>
</dbReference>
<keyword evidence="3" id="KW-1185">Reference proteome</keyword>
<sequence>MGPELDRRQGRRDRRDSSRPAIAPGVERRQNEGCRRRLPEPPWRQWPSIAAAAVLGVVAAVALQGWQAGASEVVPAPVPAETEVLPAPIVVRTPISLSEAQALCDEAMALTPAGVAFDERAHTLWLPRIGRLEAAVAEPGLSPEIREELTATLAALAKVGLVGGRP</sequence>
<gene>
    <name evidence="2" type="ORF">POL58_13530</name>
</gene>
<dbReference type="RefSeq" id="WP_271998254.1">
    <property type="nucleotide sequence ID" value="NZ_JAQNDN010000005.1"/>
</dbReference>
<accession>A0ABT5B3S9</accession>
<organism evidence="2 3">
    <name type="scientific">Nannocystis radixulma</name>
    <dbReference type="NCBI Taxonomy" id="2995305"/>
    <lineage>
        <taxon>Bacteria</taxon>
        <taxon>Pseudomonadati</taxon>
        <taxon>Myxococcota</taxon>
        <taxon>Polyangia</taxon>
        <taxon>Nannocystales</taxon>
        <taxon>Nannocystaceae</taxon>
        <taxon>Nannocystis</taxon>
    </lineage>
</organism>
<feature type="compositionally biased region" description="Basic and acidic residues" evidence="1">
    <location>
        <begin position="26"/>
        <end position="39"/>
    </location>
</feature>
<dbReference type="EMBL" id="JAQNDN010000005">
    <property type="protein sequence ID" value="MDC0668769.1"/>
    <property type="molecule type" value="Genomic_DNA"/>
</dbReference>
<evidence type="ECO:0000256" key="1">
    <source>
        <dbReference type="SAM" id="MobiDB-lite"/>
    </source>
</evidence>
<comment type="caution">
    <text evidence="2">The sequence shown here is derived from an EMBL/GenBank/DDBJ whole genome shotgun (WGS) entry which is preliminary data.</text>
</comment>
<name>A0ABT5B3S9_9BACT</name>
<feature type="compositionally biased region" description="Basic and acidic residues" evidence="1">
    <location>
        <begin position="1"/>
        <end position="18"/>
    </location>
</feature>
<feature type="region of interest" description="Disordered" evidence="1">
    <location>
        <begin position="1"/>
        <end position="42"/>
    </location>
</feature>